<dbReference type="AlphaFoldDB" id="A0AAD1RZV3"/>
<feature type="non-terminal residue" evidence="1">
    <location>
        <position position="64"/>
    </location>
</feature>
<keyword evidence="2" id="KW-1185">Reference proteome</keyword>
<organism evidence="1 2">
    <name type="scientific">Pelobates cultripes</name>
    <name type="common">Western spadefoot toad</name>
    <dbReference type="NCBI Taxonomy" id="61616"/>
    <lineage>
        <taxon>Eukaryota</taxon>
        <taxon>Metazoa</taxon>
        <taxon>Chordata</taxon>
        <taxon>Craniata</taxon>
        <taxon>Vertebrata</taxon>
        <taxon>Euteleostomi</taxon>
        <taxon>Amphibia</taxon>
        <taxon>Batrachia</taxon>
        <taxon>Anura</taxon>
        <taxon>Pelobatoidea</taxon>
        <taxon>Pelobatidae</taxon>
        <taxon>Pelobates</taxon>
    </lineage>
</organism>
<reference evidence="1" key="1">
    <citation type="submission" date="2022-03" db="EMBL/GenBank/DDBJ databases">
        <authorList>
            <person name="Alioto T."/>
            <person name="Alioto T."/>
            <person name="Gomez Garrido J."/>
        </authorList>
    </citation>
    <scope>NUCLEOTIDE SEQUENCE</scope>
</reference>
<evidence type="ECO:0000313" key="1">
    <source>
        <dbReference type="EMBL" id="CAH2283910.1"/>
    </source>
</evidence>
<protein>
    <submittedName>
        <fullName evidence="1">Uncharacterized protein</fullName>
    </submittedName>
</protein>
<gene>
    <name evidence="1" type="ORF">PECUL_23A013805</name>
</gene>
<evidence type="ECO:0000313" key="2">
    <source>
        <dbReference type="Proteomes" id="UP001295444"/>
    </source>
</evidence>
<dbReference type="Proteomes" id="UP001295444">
    <property type="component" value="Chromosome 04"/>
</dbReference>
<name>A0AAD1RZV3_PELCU</name>
<proteinExistence type="predicted"/>
<sequence length="64" mass="7358">MPGYGYMRVTPSCRLHCWTGNVWLLYYTANHYGITVPRVSDYVQTEDDPLPCWPILHGMLVLVG</sequence>
<dbReference type="EMBL" id="OW240915">
    <property type="protein sequence ID" value="CAH2283910.1"/>
    <property type="molecule type" value="Genomic_DNA"/>
</dbReference>
<accession>A0AAD1RZV3</accession>